<dbReference type="PaxDb" id="4097-A0A1S4B732"/>
<comment type="similarity">
    <text evidence="2">Belongs to the glutaredoxin family. CC-type subfamily.</text>
</comment>
<evidence type="ECO:0000256" key="3">
    <source>
        <dbReference type="ARBA" id="ARBA00022490"/>
    </source>
</evidence>
<proteinExistence type="inferred from homology"/>
<dbReference type="STRING" id="4097.A0A1S4B732"/>
<dbReference type="Pfam" id="PF00462">
    <property type="entry name" value="Glutaredoxin"/>
    <property type="match status" value="1"/>
</dbReference>
<dbReference type="GO" id="GO:0005737">
    <property type="term" value="C:cytoplasm"/>
    <property type="evidence" value="ECO:0007669"/>
    <property type="project" value="UniProtKB-SubCell"/>
</dbReference>
<feature type="compositionally biased region" description="Polar residues" evidence="5">
    <location>
        <begin position="1"/>
        <end position="13"/>
    </location>
</feature>
<dbReference type="SUPFAM" id="SSF52833">
    <property type="entry name" value="Thioredoxin-like"/>
    <property type="match status" value="1"/>
</dbReference>
<dbReference type="Gene3D" id="3.40.30.10">
    <property type="entry name" value="Glutaredoxin"/>
    <property type="match status" value="1"/>
</dbReference>
<dbReference type="InterPro" id="IPR011905">
    <property type="entry name" value="GlrX-like_pln_2"/>
</dbReference>
<feature type="domain" description="Glutaredoxin" evidence="6">
    <location>
        <begin position="41"/>
        <end position="104"/>
    </location>
</feature>
<keyword evidence="3" id="KW-0963">Cytoplasm</keyword>
<dbReference type="FunFam" id="3.40.30.10:FF:000028">
    <property type="entry name" value="Glutaredoxin family protein"/>
    <property type="match status" value="1"/>
</dbReference>
<dbReference type="CDD" id="cd03419">
    <property type="entry name" value="GRX_GRXh_1_2_like"/>
    <property type="match status" value="1"/>
</dbReference>
<comment type="subcellular location">
    <subcellularLocation>
        <location evidence="1">Cytoplasm</location>
    </subcellularLocation>
</comment>
<evidence type="ECO:0000256" key="4">
    <source>
        <dbReference type="ARBA" id="ARBA00023284"/>
    </source>
</evidence>
<evidence type="ECO:0000259" key="6">
    <source>
        <dbReference type="Pfam" id="PF00462"/>
    </source>
</evidence>
<organism evidence="7">
    <name type="scientific">Nicotiana tabacum</name>
    <name type="common">Common tobacco</name>
    <dbReference type="NCBI Taxonomy" id="4097"/>
    <lineage>
        <taxon>Eukaryota</taxon>
        <taxon>Viridiplantae</taxon>
        <taxon>Streptophyta</taxon>
        <taxon>Embryophyta</taxon>
        <taxon>Tracheophyta</taxon>
        <taxon>Spermatophyta</taxon>
        <taxon>Magnoliopsida</taxon>
        <taxon>eudicotyledons</taxon>
        <taxon>Gunneridae</taxon>
        <taxon>Pentapetalae</taxon>
        <taxon>asterids</taxon>
        <taxon>lamiids</taxon>
        <taxon>Solanales</taxon>
        <taxon>Solanaceae</taxon>
        <taxon>Nicotianoideae</taxon>
        <taxon>Nicotianeae</taxon>
        <taxon>Nicotiana</taxon>
    </lineage>
</organism>
<keyword evidence="4" id="KW-0676">Redox-active center</keyword>
<gene>
    <name evidence="7" type="primary">LOC107805194</name>
</gene>
<evidence type="ECO:0000313" key="7">
    <source>
        <dbReference type="RefSeq" id="XP_016484674.1"/>
    </source>
</evidence>
<evidence type="ECO:0000256" key="1">
    <source>
        <dbReference type="ARBA" id="ARBA00004496"/>
    </source>
</evidence>
<dbReference type="SMR" id="A0A1S4B732"/>
<dbReference type="KEGG" id="nta:107805194"/>
<dbReference type="InterPro" id="IPR002109">
    <property type="entry name" value="Glutaredoxin"/>
</dbReference>
<dbReference type="NCBIfam" id="TIGR02189">
    <property type="entry name" value="GlrX-like_plant"/>
    <property type="match status" value="1"/>
</dbReference>
<reference evidence="7" key="1">
    <citation type="submission" date="2025-08" db="UniProtKB">
        <authorList>
            <consortium name="RefSeq"/>
        </authorList>
    </citation>
    <scope>IDENTIFICATION</scope>
</reference>
<dbReference type="InterPro" id="IPR036249">
    <property type="entry name" value="Thioredoxin-like_sf"/>
</dbReference>
<dbReference type="OrthoDB" id="418495at2759"/>
<dbReference type="PROSITE" id="PS51354">
    <property type="entry name" value="GLUTAREDOXIN_2"/>
    <property type="match status" value="1"/>
</dbReference>
<dbReference type="AlphaFoldDB" id="A0A1S4B732"/>
<evidence type="ECO:0000256" key="2">
    <source>
        <dbReference type="ARBA" id="ARBA00007568"/>
    </source>
</evidence>
<name>A0A1S4B732_TOBAC</name>
<feature type="region of interest" description="Disordered" evidence="5">
    <location>
        <begin position="1"/>
        <end position="29"/>
    </location>
</feature>
<sequence>MQYQESESSWGNRHNTKGRRRSSSSSDSLERVVRLASGSAVVIFSSSSCCMCHAIKRLFCDLGVSPTVYELDQEPKGKEMERALSKLLGNSPAVPVVFVGGKLIGAMDRVMASHINGSLVPLLREAGALWL</sequence>
<evidence type="ECO:0000256" key="5">
    <source>
        <dbReference type="SAM" id="MobiDB-lite"/>
    </source>
</evidence>
<protein>
    <submittedName>
        <fullName evidence="7">Glutaredoxin-C1-like</fullName>
    </submittedName>
</protein>
<dbReference type="PANTHER" id="PTHR10168">
    <property type="entry name" value="GLUTAREDOXIN"/>
    <property type="match status" value="1"/>
</dbReference>
<dbReference type="RefSeq" id="XP_016484674.1">
    <property type="nucleotide sequence ID" value="XM_016629188.1"/>
</dbReference>
<accession>A0A1S4B732</accession>
<dbReference type="OMA" id="TESWGTY"/>